<feature type="compositionally biased region" description="Polar residues" evidence="1">
    <location>
        <begin position="71"/>
        <end position="90"/>
    </location>
</feature>
<proteinExistence type="predicted"/>
<dbReference type="EMBL" id="JAEHFX010000001">
    <property type="protein sequence ID" value="MBK0401772.1"/>
    <property type="molecule type" value="Genomic_DNA"/>
</dbReference>
<evidence type="ECO:0000313" key="2">
    <source>
        <dbReference type="EMBL" id="MBK0401772.1"/>
    </source>
</evidence>
<dbReference type="Pfam" id="PF12732">
    <property type="entry name" value="YtxH"/>
    <property type="match status" value="1"/>
</dbReference>
<reference evidence="2 3" key="1">
    <citation type="submission" date="2020-12" db="EMBL/GenBank/DDBJ databases">
        <title>Bacterial novel species Adhaeribacter sp. BT258 isolated from soil.</title>
        <authorList>
            <person name="Jung H.-Y."/>
        </authorList>
    </citation>
    <scope>NUCLEOTIDE SEQUENCE [LARGE SCALE GENOMIC DNA]</scope>
    <source>
        <strain evidence="2 3">BT258</strain>
    </source>
</reference>
<sequence>MKDNSGKIILALLAGASAGVIAGLLMAPDSGTATRDSLKKSASKLGKDLEKKLQEGMAKMESMNAGGLIDQATSMLGMNKGGDSQTGSNTGSANAGSNTGRSAASGSTGSSASSGSAGSTAGNTGSSAGGGSTISNS</sequence>
<feature type="compositionally biased region" description="Gly residues" evidence="1">
    <location>
        <begin position="127"/>
        <end position="137"/>
    </location>
</feature>
<keyword evidence="3" id="KW-1185">Reference proteome</keyword>
<dbReference type="InterPro" id="IPR024623">
    <property type="entry name" value="YtxH"/>
</dbReference>
<organism evidence="2 3">
    <name type="scientific">Adhaeribacter terrigena</name>
    <dbReference type="NCBI Taxonomy" id="2793070"/>
    <lineage>
        <taxon>Bacteria</taxon>
        <taxon>Pseudomonadati</taxon>
        <taxon>Bacteroidota</taxon>
        <taxon>Cytophagia</taxon>
        <taxon>Cytophagales</taxon>
        <taxon>Hymenobacteraceae</taxon>
        <taxon>Adhaeribacter</taxon>
    </lineage>
</organism>
<protein>
    <submittedName>
        <fullName evidence="2">YtxH domain-containing protein</fullName>
    </submittedName>
</protein>
<evidence type="ECO:0000256" key="1">
    <source>
        <dbReference type="SAM" id="MobiDB-lite"/>
    </source>
</evidence>
<gene>
    <name evidence="2" type="ORF">I5M27_02175</name>
</gene>
<feature type="region of interest" description="Disordered" evidence="1">
    <location>
        <begin position="61"/>
        <end position="137"/>
    </location>
</feature>
<dbReference type="RefSeq" id="WP_200504384.1">
    <property type="nucleotide sequence ID" value="NZ_JAEHFX010000001.1"/>
</dbReference>
<accession>A0ABS1BX95</accession>
<name>A0ABS1BX95_9BACT</name>
<feature type="compositionally biased region" description="Low complexity" evidence="1">
    <location>
        <begin position="91"/>
        <end position="126"/>
    </location>
</feature>
<evidence type="ECO:0000313" key="3">
    <source>
        <dbReference type="Proteomes" id="UP000644147"/>
    </source>
</evidence>
<comment type="caution">
    <text evidence="2">The sequence shown here is derived from an EMBL/GenBank/DDBJ whole genome shotgun (WGS) entry which is preliminary data.</text>
</comment>
<dbReference type="Proteomes" id="UP000644147">
    <property type="component" value="Unassembled WGS sequence"/>
</dbReference>